<comment type="caution">
    <text evidence="1">The sequence shown here is derived from an EMBL/GenBank/DDBJ whole genome shotgun (WGS) entry which is preliminary data.</text>
</comment>
<protein>
    <submittedName>
        <fullName evidence="1">Uncharacterized protein</fullName>
    </submittedName>
</protein>
<evidence type="ECO:0000313" key="2">
    <source>
        <dbReference type="Proteomes" id="UP001596353"/>
    </source>
</evidence>
<evidence type="ECO:0000313" key="1">
    <source>
        <dbReference type="EMBL" id="MFC6761738.1"/>
    </source>
</evidence>
<dbReference type="Proteomes" id="UP001596353">
    <property type="component" value="Unassembled WGS sequence"/>
</dbReference>
<sequence length="48" mass="5576">MLDVHLMEMQDQKMDVIETLPQRQPIDTQAVCDLSANPDDNTQYEIEI</sequence>
<dbReference type="EMBL" id="JBHSWG010000003">
    <property type="protein sequence ID" value="MFC6761738.1"/>
    <property type="molecule type" value="Genomic_DNA"/>
</dbReference>
<reference evidence="2" key="1">
    <citation type="journal article" date="2019" name="Int. J. Syst. Evol. Microbiol.">
        <title>The Global Catalogue of Microorganisms (GCM) 10K type strain sequencing project: providing services to taxonomists for standard genome sequencing and annotation.</title>
        <authorList>
            <consortium name="The Broad Institute Genomics Platform"/>
            <consortium name="The Broad Institute Genome Sequencing Center for Infectious Disease"/>
            <person name="Wu L."/>
            <person name="Ma J."/>
        </authorList>
    </citation>
    <scope>NUCLEOTIDE SEQUENCE [LARGE SCALE GENOMIC DNA]</scope>
    <source>
        <strain evidence="2">CCUG 66188</strain>
    </source>
</reference>
<accession>A0ABW2BAF6</accession>
<organism evidence="1 2">
    <name type="scientific">Sulfitobacter porphyrae</name>
    <dbReference type="NCBI Taxonomy" id="1246864"/>
    <lineage>
        <taxon>Bacteria</taxon>
        <taxon>Pseudomonadati</taxon>
        <taxon>Pseudomonadota</taxon>
        <taxon>Alphaproteobacteria</taxon>
        <taxon>Rhodobacterales</taxon>
        <taxon>Roseobacteraceae</taxon>
        <taxon>Sulfitobacter</taxon>
    </lineage>
</organism>
<proteinExistence type="predicted"/>
<keyword evidence="2" id="KW-1185">Reference proteome</keyword>
<name>A0ABW2BAF6_9RHOB</name>
<gene>
    <name evidence="1" type="ORF">ACFQFQ_23300</name>
</gene>